<evidence type="ECO:0000313" key="4">
    <source>
        <dbReference type="Proteomes" id="UP001162029"/>
    </source>
</evidence>
<dbReference type="GO" id="GO:0000225">
    <property type="term" value="F:N-acetylglucosaminylphosphatidylinositol deacetylase activity"/>
    <property type="evidence" value="ECO:0007669"/>
    <property type="project" value="UniProtKB-EC"/>
</dbReference>
<dbReference type="EC" id="3.5.1.89" evidence="2"/>
<dbReference type="PANTHER" id="PTHR12993:SF11">
    <property type="entry name" value="N-ACETYLGLUCOSAMINYL-PHOSPHATIDYLINOSITOL DE-N-ACETYLASE"/>
    <property type="match status" value="1"/>
</dbReference>
<keyword evidence="4" id="KW-1185">Reference proteome</keyword>
<organism evidence="3 4">
    <name type="scientific">Peronospora destructor</name>
    <dbReference type="NCBI Taxonomy" id="86335"/>
    <lineage>
        <taxon>Eukaryota</taxon>
        <taxon>Sar</taxon>
        <taxon>Stramenopiles</taxon>
        <taxon>Oomycota</taxon>
        <taxon>Peronosporomycetes</taxon>
        <taxon>Peronosporales</taxon>
        <taxon>Peronosporaceae</taxon>
        <taxon>Peronospora</taxon>
    </lineage>
</organism>
<dbReference type="GO" id="GO:0005783">
    <property type="term" value="C:endoplasmic reticulum"/>
    <property type="evidence" value="ECO:0007669"/>
    <property type="project" value="TreeGrafter"/>
</dbReference>
<accession>A0AAV0V9P5</accession>
<name>A0AAV0V9P5_9STRA</name>
<gene>
    <name evidence="3" type="ORF">PDE001_LOCUS10928</name>
</gene>
<dbReference type="AlphaFoldDB" id="A0AAV0V9P5"/>
<dbReference type="Gene3D" id="3.40.50.10320">
    <property type="entry name" value="LmbE-like"/>
    <property type="match status" value="1"/>
</dbReference>
<dbReference type="InterPro" id="IPR003737">
    <property type="entry name" value="GlcNAc_PI_deacetylase-related"/>
</dbReference>
<sequence>MFFLPLLHSLQKNSSNSWQTHLLCLSRGNFNGLGSIREKELKACATYIGLSLEHVQALEDPKLQDGMQNQWDVAHIAVIVAEYVKKNEIDAIFTFDDYGVSGHPNHIATYYGVKQAVSEQQEKCNTPTAEDGKETKVVRGWALESTTLLRKYVGLLDTALSFWLSRQREDERQFVFVFRPMWNYNAMALHQSQFVWYRRLFVAFSRYTFINTFHPLLSIGSTELAAAHEKMQ</sequence>
<dbReference type="Pfam" id="PF02585">
    <property type="entry name" value="PIG-L"/>
    <property type="match status" value="1"/>
</dbReference>
<dbReference type="SUPFAM" id="SSF102588">
    <property type="entry name" value="LmbE-like"/>
    <property type="match status" value="1"/>
</dbReference>
<dbReference type="InterPro" id="IPR024078">
    <property type="entry name" value="LmbE-like_dom_sf"/>
</dbReference>
<dbReference type="EMBL" id="CANTFM010002332">
    <property type="protein sequence ID" value="CAI5745892.1"/>
    <property type="molecule type" value="Genomic_DNA"/>
</dbReference>
<dbReference type="Proteomes" id="UP001162029">
    <property type="component" value="Unassembled WGS sequence"/>
</dbReference>
<proteinExistence type="inferred from homology"/>
<evidence type="ECO:0000313" key="3">
    <source>
        <dbReference type="EMBL" id="CAI5745892.1"/>
    </source>
</evidence>
<dbReference type="PANTHER" id="PTHR12993">
    <property type="entry name" value="N-ACETYLGLUCOSAMINYL-PHOSPHATIDYLINOSITOL DE-N-ACETYLASE-RELATED"/>
    <property type="match status" value="1"/>
</dbReference>
<protein>
    <recommendedName>
        <fullName evidence="2">N-acetylglucosaminylphosphatidylinositol deacetylase</fullName>
        <ecNumber evidence="2">3.5.1.89</ecNumber>
    </recommendedName>
</protein>
<evidence type="ECO:0000256" key="2">
    <source>
        <dbReference type="ARBA" id="ARBA00012176"/>
    </source>
</evidence>
<comment type="caution">
    <text evidence="3">The sequence shown here is derived from an EMBL/GenBank/DDBJ whole genome shotgun (WGS) entry which is preliminary data.</text>
</comment>
<reference evidence="3" key="1">
    <citation type="submission" date="2022-12" db="EMBL/GenBank/DDBJ databases">
        <authorList>
            <person name="Webb A."/>
        </authorList>
    </citation>
    <scope>NUCLEOTIDE SEQUENCE</scope>
    <source>
        <strain evidence="3">Pd1</strain>
    </source>
</reference>
<comment type="similarity">
    <text evidence="1">Belongs to the PIGL family.</text>
</comment>
<evidence type="ECO:0000256" key="1">
    <source>
        <dbReference type="ARBA" id="ARBA00006066"/>
    </source>
</evidence>